<dbReference type="EMBL" id="BAABEP010000003">
    <property type="protein sequence ID" value="GAA3713839.1"/>
    <property type="molecule type" value="Genomic_DNA"/>
</dbReference>
<gene>
    <name evidence="1" type="ORF">GCM10023082_09500</name>
</gene>
<organism evidence="1 2">
    <name type="scientific">Streptomyces tremellae</name>
    <dbReference type="NCBI Taxonomy" id="1124239"/>
    <lineage>
        <taxon>Bacteria</taxon>
        <taxon>Bacillati</taxon>
        <taxon>Actinomycetota</taxon>
        <taxon>Actinomycetes</taxon>
        <taxon>Kitasatosporales</taxon>
        <taxon>Streptomycetaceae</taxon>
        <taxon>Streptomyces</taxon>
    </lineage>
</organism>
<dbReference type="RefSeq" id="WP_425588191.1">
    <property type="nucleotide sequence ID" value="NZ_BAABEP010000003.1"/>
</dbReference>
<keyword evidence="2" id="KW-1185">Reference proteome</keyword>
<protein>
    <recommendedName>
        <fullName evidence="3">DUF2267 domain-containing protein</fullName>
    </recommendedName>
</protein>
<proteinExistence type="predicted"/>
<comment type="caution">
    <text evidence="1">The sequence shown here is derived from an EMBL/GenBank/DDBJ whole genome shotgun (WGS) entry which is preliminary data.</text>
</comment>
<accession>A0ABP7E6J2</accession>
<dbReference type="Gene3D" id="1.10.490.110">
    <property type="entry name" value="Uncharacterized conserved protein DUF2267"/>
    <property type="match status" value="1"/>
</dbReference>
<dbReference type="Proteomes" id="UP001499884">
    <property type="component" value="Unassembled WGS sequence"/>
</dbReference>
<reference evidence="2" key="1">
    <citation type="journal article" date="2019" name="Int. J. Syst. Evol. Microbiol.">
        <title>The Global Catalogue of Microorganisms (GCM) 10K type strain sequencing project: providing services to taxonomists for standard genome sequencing and annotation.</title>
        <authorList>
            <consortium name="The Broad Institute Genomics Platform"/>
            <consortium name="The Broad Institute Genome Sequencing Center for Infectious Disease"/>
            <person name="Wu L."/>
            <person name="Ma J."/>
        </authorList>
    </citation>
    <scope>NUCLEOTIDE SEQUENCE [LARGE SCALE GENOMIC DNA]</scope>
    <source>
        <strain evidence="2">JCM 30846</strain>
    </source>
</reference>
<dbReference type="InterPro" id="IPR038282">
    <property type="entry name" value="DUF2267_sf"/>
</dbReference>
<evidence type="ECO:0000313" key="1">
    <source>
        <dbReference type="EMBL" id="GAA3713839.1"/>
    </source>
</evidence>
<sequence>MRYDELIGHVQAGAALPDRRAATRVTRAVLATLAERLPDGTARHLFAQLPADLVALIEGASVNSPTVKGRCTPSP</sequence>
<name>A0ABP7E6J2_9ACTN</name>
<evidence type="ECO:0000313" key="2">
    <source>
        <dbReference type="Proteomes" id="UP001499884"/>
    </source>
</evidence>
<dbReference type="InterPro" id="IPR018727">
    <property type="entry name" value="DUF2267"/>
</dbReference>
<dbReference type="Pfam" id="PF10025">
    <property type="entry name" value="DUF2267"/>
    <property type="match status" value="1"/>
</dbReference>
<evidence type="ECO:0008006" key="3">
    <source>
        <dbReference type="Google" id="ProtNLM"/>
    </source>
</evidence>